<sequence>MIPEVFIESWRKMVPWQMTEQIEQDLMISRALIDLYNDPHVRDALVFRGGTALNKLFINPPARYSEDIDFVQKNADPIGQTIDAIRALLKPWLGDPKWKITQRSAKLIYKYESTNKIPAKLKIEINTTEHFQVLPLKTVPFAMDSSWFKGETNIITYEMDELMATKLRALYQRRKGRDLFDLWYVTDRNLINLNRVFDIFSKYCTYNNVKVTSEEFLKNLELKKNHRDFHMDMSVLLPSKLHWDFDEAYQFVVDNVISRLP</sequence>
<accession>A0A0W0YII8</accession>
<organism evidence="1 2">
    <name type="scientific">Legionella santicrucis</name>
    <dbReference type="NCBI Taxonomy" id="45074"/>
    <lineage>
        <taxon>Bacteria</taxon>
        <taxon>Pseudomonadati</taxon>
        <taxon>Pseudomonadota</taxon>
        <taxon>Gammaproteobacteria</taxon>
        <taxon>Legionellales</taxon>
        <taxon>Legionellaceae</taxon>
        <taxon>Legionella</taxon>
    </lineage>
</organism>
<evidence type="ECO:0000313" key="1">
    <source>
        <dbReference type="EMBL" id="KTD56704.1"/>
    </source>
</evidence>
<dbReference type="Pfam" id="PF08843">
    <property type="entry name" value="AbiEii"/>
    <property type="match status" value="1"/>
</dbReference>
<dbReference type="STRING" id="45074.Lsan_2864"/>
<keyword evidence="2" id="KW-1185">Reference proteome</keyword>
<dbReference type="OrthoDB" id="1550603at2"/>
<evidence type="ECO:0008006" key="3">
    <source>
        <dbReference type="Google" id="ProtNLM"/>
    </source>
</evidence>
<dbReference type="PATRIC" id="fig|45074.5.peg.3075"/>
<dbReference type="Proteomes" id="UP000054703">
    <property type="component" value="Unassembled WGS sequence"/>
</dbReference>
<gene>
    <name evidence="1" type="ORF">Lsan_2864</name>
</gene>
<comment type="caution">
    <text evidence="1">The sequence shown here is derived from an EMBL/GenBank/DDBJ whole genome shotgun (WGS) entry which is preliminary data.</text>
</comment>
<evidence type="ECO:0000313" key="2">
    <source>
        <dbReference type="Proteomes" id="UP000054703"/>
    </source>
</evidence>
<proteinExistence type="predicted"/>
<protein>
    <recommendedName>
        <fullName evidence="3">Nucleotidyl transferase AbiEii/AbiGii toxin family protein</fullName>
    </recommendedName>
</protein>
<name>A0A0W0YII8_9GAMM</name>
<dbReference type="InterPro" id="IPR014942">
    <property type="entry name" value="AbiEii"/>
</dbReference>
<dbReference type="EMBL" id="LNYU01000081">
    <property type="protein sequence ID" value="KTD56704.1"/>
    <property type="molecule type" value="Genomic_DNA"/>
</dbReference>
<dbReference type="Gene3D" id="3.10.450.620">
    <property type="entry name" value="JHP933, nucleotidyltransferase-like core domain"/>
    <property type="match status" value="1"/>
</dbReference>
<dbReference type="RefSeq" id="WP_058514834.1">
    <property type="nucleotide sequence ID" value="NZ_CAAAIH010000009.1"/>
</dbReference>
<dbReference type="AlphaFoldDB" id="A0A0W0YII8"/>
<reference evidence="1 2" key="1">
    <citation type="submission" date="2015-11" db="EMBL/GenBank/DDBJ databases">
        <title>Genomic analysis of 38 Legionella species identifies large and diverse effector repertoires.</title>
        <authorList>
            <person name="Burstein D."/>
            <person name="Amaro F."/>
            <person name="Zusman T."/>
            <person name="Lifshitz Z."/>
            <person name="Cohen O."/>
            <person name="Gilbert J.A."/>
            <person name="Pupko T."/>
            <person name="Shuman H.A."/>
            <person name="Segal G."/>
        </authorList>
    </citation>
    <scope>NUCLEOTIDE SEQUENCE [LARGE SCALE GENOMIC DNA]</scope>
    <source>
        <strain evidence="1 2">SC-63-C7</strain>
    </source>
</reference>